<dbReference type="EMBL" id="PVTQ01000037">
    <property type="protein sequence ID" value="PRY82918.1"/>
    <property type="molecule type" value="Genomic_DNA"/>
</dbReference>
<protein>
    <recommendedName>
        <fullName evidence="3">Mobilization protein</fullName>
    </recommendedName>
</protein>
<sequence length="170" mass="18565">MAGGPTCPQFYARVPPRRPQVVRCCFCLGRSARRREQQGSHGGPVIETATMSHRYHRNAPTKGRRIHATDEEWSRVQSAAARAQLSVSAFVVQSTQSRKLLAPPPQRTEVIRLLTACHGLLAEIADQARFDRDTDAATIATGMTEVSALLDAVLQSALAERRADEAVSCS</sequence>
<name>A0A2T0W891_9RHOB</name>
<organism evidence="1 2">
    <name type="scientific">Donghicola tyrosinivorans</name>
    <dbReference type="NCBI Taxonomy" id="1652492"/>
    <lineage>
        <taxon>Bacteria</taxon>
        <taxon>Pseudomonadati</taxon>
        <taxon>Pseudomonadota</taxon>
        <taxon>Alphaproteobacteria</taxon>
        <taxon>Rhodobacterales</taxon>
        <taxon>Roseobacteraceae</taxon>
        <taxon>Donghicola</taxon>
    </lineage>
</organism>
<dbReference type="Proteomes" id="UP000238392">
    <property type="component" value="Unassembled WGS sequence"/>
</dbReference>
<evidence type="ECO:0008006" key="3">
    <source>
        <dbReference type="Google" id="ProtNLM"/>
    </source>
</evidence>
<gene>
    <name evidence="1" type="ORF">CLV74_1375</name>
</gene>
<dbReference type="Pfam" id="PF21983">
    <property type="entry name" value="NikA-like"/>
    <property type="match status" value="1"/>
</dbReference>
<evidence type="ECO:0000313" key="1">
    <source>
        <dbReference type="EMBL" id="PRY82918.1"/>
    </source>
</evidence>
<accession>A0A2T0W891</accession>
<keyword evidence="2" id="KW-1185">Reference proteome</keyword>
<comment type="caution">
    <text evidence="1">The sequence shown here is derived from an EMBL/GenBank/DDBJ whole genome shotgun (WGS) entry which is preliminary data.</text>
</comment>
<dbReference type="InterPro" id="IPR053842">
    <property type="entry name" value="NikA-like"/>
</dbReference>
<reference evidence="1 2" key="1">
    <citation type="submission" date="2018-03" db="EMBL/GenBank/DDBJ databases">
        <title>Genomic Encyclopedia of Archaeal and Bacterial Type Strains, Phase II (KMG-II): from individual species to whole genera.</title>
        <authorList>
            <person name="Goeker M."/>
        </authorList>
    </citation>
    <scope>NUCLEOTIDE SEQUENCE [LARGE SCALE GENOMIC DNA]</scope>
    <source>
        <strain evidence="1 2">DSM 100212</strain>
    </source>
</reference>
<evidence type="ECO:0000313" key="2">
    <source>
        <dbReference type="Proteomes" id="UP000238392"/>
    </source>
</evidence>
<dbReference type="RefSeq" id="WP_425430994.1">
    <property type="nucleotide sequence ID" value="NZ_PVTQ01000037.1"/>
</dbReference>
<dbReference type="AlphaFoldDB" id="A0A2T0W891"/>
<proteinExistence type="predicted"/>